<dbReference type="EMBL" id="JARK01001531">
    <property type="protein sequence ID" value="EYB92295.1"/>
    <property type="molecule type" value="Genomic_DNA"/>
</dbReference>
<keyword evidence="2" id="KW-1185">Reference proteome</keyword>
<dbReference type="AlphaFoldDB" id="A0A016SNU8"/>
<accession>A0A016SNU8</accession>
<evidence type="ECO:0000313" key="2">
    <source>
        <dbReference type="Proteomes" id="UP000024635"/>
    </source>
</evidence>
<gene>
    <name evidence="1" type="primary">Acey_s0195.g1466</name>
    <name evidence="1" type="ORF">Y032_0195g1466</name>
</gene>
<proteinExistence type="predicted"/>
<evidence type="ECO:0000313" key="1">
    <source>
        <dbReference type="EMBL" id="EYB92295.1"/>
    </source>
</evidence>
<protein>
    <submittedName>
        <fullName evidence="1">Uncharacterized protein</fullName>
    </submittedName>
</protein>
<sequence>MRVLTYPAARLVVPPPPLTTNVNTRPADGDAKFLLGAIVFCVELKPQLCISCKPVLPELERILLFPCFVAGLRLNPSFPLRHR</sequence>
<organism evidence="1 2">
    <name type="scientific">Ancylostoma ceylanicum</name>
    <dbReference type="NCBI Taxonomy" id="53326"/>
    <lineage>
        <taxon>Eukaryota</taxon>
        <taxon>Metazoa</taxon>
        <taxon>Ecdysozoa</taxon>
        <taxon>Nematoda</taxon>
        <taxon>Chromadorea</taxon>
        <taxon>Rhabditida</taxon>
        <taxon>Rhabditina</taxon>
        <taxon>Rhabditomorpha</taxon>
        <taxon>Strongyloidea</taxon>
        <taxon>Ancylostomatidae</taxon>
        <taxon>Ancylostomatinae</taxon>
        <taxon>Ancylostoma</taxon>
    </lineage>
</organism>
<dbReference type="Proteomes" id="UP000024635">
    <property type="component" value="Unassembled WGS sequence"/>
</dbReference>
<name>A0A016SNU8_9BILA</name>
<comment type="caution">
    <text evidence="1">The sequence shown here is derived from an EMBL/GenBank/DDBJ whole genome shotgun (WGS) entry which is preliminary data.</text>
</comment>
<reference evidence="2" key="1">
    <citation type="journal article" date="2015" name="Nat. Genet.">
        <title>The genome and transcriptome of the zoonotic hookworm Ancylostoma ceylanicum identify infection-specific gene families.</title>
        <authorList>
            <person name="Schwarz E.M."/>
            <person name="Hu Y."/>
            <person name="Antoshechkin I."/>
            <person name="Miller M.M."/>
            <person name="Sternberg P.W."/>
            <person name="Aroian R.V."/>
        </authorList>
    </citation>
    <scope>NUCLEOTIDE SEQUENCE</scope>
    <source>
        <strain evidence="2">HY135</strain>
    </source>
</reference>